<reference evidence="1" key="2">
    <citation type="journal article" date="2021" name="PeerJ">
        <title>Extensive microbial diversity within the chicken gut microbiome revealed by metagenomics and culture.</title>
        <authorList>
            <person name="Gilroy R."/>
            <person name="Ravi A."/>
            <person name="Getino M."/>
            <person name="Pursley I."/>
            <person name="Horton D.L."/>
            <person name="Alikhan N.F."/>
            <person name="Baker D."/>
            <person name="Gharbi K."/>
            <person name="Hall N."/>
            <person name="Watson M."/>
            <person name="Adriaenssens E.M."/>
            <person name="Foster-Nyarko E."/>
            <person name="Jarju S."/>
            <person name="Secka A."/>
            <person name="Antonio M."/>
            <person name="Oren A."/>
            <person name="Chaudhuri R.R."/>
            <person name="La Ragione R."/>
            <person name="Hildebrand F."/>
            <person name="Pallen M.J."/>
        </authorList>
    </citation>
    <scope>NUCLEOTIDE SEQUENCE</scope>
    <source>
        <strain evidence="1">10192</strain>
    </source>
</reference>
<sequence>MALRINGIEDEDDLRKAQAAAQAQGTSITNYNEWAEIMKNLSEAGVESTGSYAGDKAKMQEIQRTVEEFIQNAQIEQIAQQRQQETQKVKETSESDSQQEIKANVANATSSMILADYMKYYHLMSQ</sequence>
<dbReference type="AlphaFoldDB" id="A0A9D9GZD9"/>
<gene>
    <name evidence="1" type="ORF">IAC76_04800</name>
</gene>
<evidence type="ECO:0000313" key="1">
    <source>
        <dbReference type="EMBL" id="MBO8430686.1"/>
    </source>
</evidence>
<organism evidence="1 2">
    <name type="scientific">Candidatus Scatousia excrementipullorum</name>
    <dbReference type="NCBI Taxonomy" id="2840936"/>
    <lineage>
        <taxon>Bacteria</taxon>
        <taxon>Candidatus Scatousia</taxon>
    </lineage>
</organism>
<reference evidence="1" key="1">
    <citation type="submission" date="2020-10" db="EMBL/GenBank/DDBJ databases">
        <authorList>
            <person name="Gilroy R."/>
        </authorList>
    </citation>
    <scope>NUCLEOTIDE SEQUENCE</scope>
    <source>
        <strain evidence="1">10192</strain>
    </source>
</reference>
<comment type="caution">
    <text evidence="1">The sequence shown here is derived from an EMBL/GenBank/DDBJ whole genome shotgun (WGS) entry which is preliminary data.</text>
</comment>
<protein>
    <submittedName>
        <fullName evidence="1">Uncharacterized protein</fullName>
    </submittedName>
</protein>
<evidence type="ECO:0000313" key="2">
    <source>
        <dbReference type="Proteomes" id="UP000823632"/>
    </source>
</evidence>
<accession>A0A9D9GZD9</accession>
<proteinExistence type="predicted"/>
<dbReference type="EMBL" id="JADIND010000100">
    <property type="protein sequence ID" value="MBO8430686.1"/>
    <property type="molecule type" value="Genomic_DNA"/>
</dbReference>
<name>A0A9D9GZD9_9BACT</name>
<dbReference type="Proteomes" id="UP000823632">
    <property type="component" value="Unassembled WGS sequence"/>
</dbReference>